<evidence type="ECO:0000313" key="2">
    <source>
        <dbReference type="EMBL" id="QLQ32056.1"/>
    </source>
</evidence>
<dbReference type="AlphaFoldDB" id="A0A7L6ASD9"/>
<sequence>MDAANTRQRQIIITSIALVGLIGLIIAGLWWSDPKRKVDAAQEKADAEAVSKQFATPAAVMGRQRCGSPVRKHNWPTCKSRMPSWPNRWPN</sequence>
<keyword evidence="1" id="KW-0812">Transmembrane</keyword>
<gene>
    <name evidence="2" type="ORF">HZT40_11200</name>
</gene>
<proteinExistence type="predicted"/>
<keyword evidence="1" id="KW-0472">Membrane</keyword>
<reference evidence="2" key="1">
    <citation type="submission" date="2020-06" db="EMBL/GenBank/DDBJ databases">
        <title>Analysis procedures for assessing recovery of high quality, complete, closed genomes from Nanopore long read metagenome sequencing.</title>
        <authorList>
            <person name="Bessarab I."/>
            <person name="Arumugam K."/>
            <person name="Haryono M."/>
            <person name="Liu X."/>
            <person name="Roy S."/>
            <person name="Zuniga-Montanez R.E."/>
            <person name="Qiu G."/>
            <person name="Drautz-Moses D.I."/>
            <person name="Law Y.Y."/>
            <person name="Wuertz S."/>
            <person name="Lauro F.M."/>
            <person name="Huson D.H."/>
            <person name="Williams R.B."/>
        </authorList>
    </citation>
    <scope>NUCLEOTIDE SEQUENCE [LARGE SCALE GENOMIC DNA]</scope>
    <source>
        <strain evidence="2">SSD2</strain>
    </source>
</reference>
<protein>
    <submittedName>
        <fullName evidence="2">Uncharacterized protein</fullName>
    </submittedName>
</protein>
<keyword evidence="1" id="KW-1133">Transmembrane helix</keyword>
<name>A0A7L6ASD9_9GAMM</name>
<evidence type="ECO:0000313" key="3">
    <source>
        <dbReference type="Proteomes" id="UP000510621"/>
    </source>
</evidence>
<feature type="transmembrane region" description="Helical" evidence="1">
    <location>
        <begin position="12"/>
        <end position="31"/>
    </location>
</feature>
<keyword evidence="3" id="KW-1185">Reference proteome</keyword>
<dbReference type="Proteomes" id="UP000510621">
    <property type="component" value="Chromosome"/>
</dbReference>
<evidence type="ECO:0000256" key="1">
    <source>
        <dbReference type="SAM" id="Phobius"/>
    </source>
</evidence>
<dbReference type="KEGG" id="this:HZT40_11200"/>
<accession>A0A7L6ASD9</accession>
<dbReference type="EMBL" id="CP059265">
    <property type="protein sequence ID" value="QLQ32056.1"/>
    <property type="molecule type" value="Genomic_DNA"/>
</dbReference>
<organism evidence="2 3">
    <name type="scientific">Candidatus Thiothrix singaporensis</name>
    <dbReference type="NCBI Taxonomy" id="2799669"/>
    <lineage>
        <taxon>Bacteria</taxon>
        <taxon>Pseudomonadati</taxon>
        <taxon>Pseudomonadota</taxon>
        <taxon>Gammaproteobacteria</taxon>
        <taxon>Thiotrichales</taxon>
        <taxon>Thiotrichaceae</taxon>
        <taxon>Thiothrix</taxon>
    </lineage>
</organism>